<gene>
    <name evidence="1" type="ORF">ACFQ1M_04075</name>
</gene>
<organism evidence="1 2">
    <name type="scientific">Sungkyunkwania multivorans</name>
    <dbReference type="NCBI Taxonomy" id="1173618"/>
    <lineage>
        <taxon>Bacteria</taxon>
        <taxon>Pseudomonadati</taxon>
        <taxon>Bacteroidota</taxon>
        <taxon>Flavobacteriia</taxon>
        <taxon>Flavobacteriales</taxon>
        <taxon>Flavobacteriaceae</taxon>
        <taxon>Sungkyunkwania</taxon>
    </lineage>
</organism>
<dbReference type="Proteomes" id="UP001596978">
    <property type="component" value="Unassembled WGS sequence"/>
</dbReference>
<evidence type="ECO:0000313" key="1">
    <source>
        <dbReference type="EMBL" id="MFD0861373.1"/>
    </source>
</evidence>
<dbReference type="RefSeq" id="WP_386404265.1">
    <property type="nucleotide sequence ID" value="NZ_JBHTJH010000004.1"/>
</dbReference>
<comment type="caution">
    <text evidence="1">The sequence shown here is derived from an EMBL/GenBank/DDBJ whole genome shotgun (WGS) entry which is preliminary data.</text>
</comment>
<accession>A0ABW3CUH8</accession>
<protein>
    <submittedName>
        <fullName evidence="1">YdeI/OmpD-associated family protein</fullName>
    </submittedName>
</protein>
<sequence>MSIDDKKIRSTPFEVTIKGMHAIDLPESIVTPFIDAGQQRVRVIATFEGKSIEFHAALQKYQGRYRLTFGKSKQKQLGLFPSDYFQLQLFEDHSKYGVDVPEELAAVLETDTEAYKIFESFTPGKKRSIIYMIARFKNSQTRIDKALLLCENIKRGIRDHREILKQF</sequence>
<proteinExistence type="predicted"/>
<reference evidence="2" key="1">
    <citation type="journal article" date="2019" name="Int. J. Syst. Evol. Microbiol.">
        <title>The Global Catalogue of Microorganisms (GCM) 10K type strain sequencing project: providing services to taxonomists for standard genome sequencing and annotation.</title>
        <authorList>
            <consortium name="The Broad Institute Genomics Platform"/>
            <consortium name="The Broad Institute Genome Sequencing Center for Infectious Disease"/>
            <person name="Wu L."/>
            <person name="Ma J."/>
        </authorList>
    </citation>
    <scope>NUCLEOTIDE SEQUENCE [LARGE SCALE GENOMIC DNA]</scope>
    <source>
        <strain evidence="2">CCUG 62952</strain>
    </source>
</reference>
<dbReference type="EMBL" id="JBHTJH010000004">
    <property type="protein sequence ID" value="MFD0861373.1"/>
    <property type="molecule type" value="Genomic_DNA"/>
</dbReference>
<name>A0ABW3CUH8_9FLAO</name>
<dbReference type="Gene3D" id="2.40.30.100">
    <property type="entry name" value="AF2212/PG0164-like"/>
    <property type="match status" value="1"/>
</dbReference>
<dbReference type="InterPro" id="IPR037079">
    <property type="entry name" value="AF2212/PG0164-like_sf"/>
</dbReference>
<evidence type="ECO:0000313" key="2">
    <source>
        <dbReference type="Proteomes" id="UP001596978"/>
    </source>
</evidence>
<keyword evidence="2" id="KW-1185">Reference proteome</keyword>
<dbReference type="Pfam" id="PF13376">
    <property type="entry name" value="OmdA"/>
    <property type="match status" value="1"/>
</dbReference>